<dbReference type="Proteomes" id="UP000648182">
    <property type="component" value="Unassembled WGS sequence"/>
</dbReference>
<feature type="transmembrane region" description="Helical" evidence="1">
    <location>
        <begin position="113"/>
        <end position="135"/>
    </location>
</feature>
<reference evidence="2 3" key="1">
    <citation type="submission" date="2020-08" db="EMBL/GenBank/DDBJ databases">
        <title>A Genomic Blueprint of the Chicken Gut Microbiome.</title>
        <authorList>
            <person name="Gilroy R."/>
            <person name="Ravi A."/>
            <person name="Getino M."/>
            <person name="Pursley I."/>
            <person name="Horton D.L."/>
            <person name="Alikhan N.-F."/>
            <person name="Baker D."/>
            <person name="Gharbi K."/>
            <person name="Hall N."/>
            <person name="Watson M."/>
            <person name="Adriaenssens E.M."/>
            <person name="Foster-Nyarko E."/>
            <person name="Jarju S."/>
            <person name="Secka A."/>
            <person name="Antonio M."/>
            <person name="Oren A."/>
            <person name="Chaudhuri R."/>
            <person name="La Ragione R.M."/>
            <person name="Hildebrand F."/>
            <person name="Pallen M.J."/>
        </authorList>
    </citation>
    <scope>NUCLEOTIDE SEQUENCE [LARGE SCALE GENOMIC DNA]</scope>
    <source>
        <strain evidence="2 3">Sa1BUA2</strain>
    </source>
</reference>
<name>A0ABR8VQ36_9BACI</name>
<keyword evidence="3" id="KW-1185">Reference proteome</keyword>
<organism evidence="2 3">
    <name type="scientific">Bacillus norwichensis</name>
    <dbReference type="NCBI Taxonomy" id="2762217"/>
    <lineage>
        <taxon>Bacteria</taxon>
        <taxon>Bacillati</taxon>
        <taxon>Bacillota</taxon>
        <taxon>Bacilli</taxon>
        <taxon>Bacillales</taxon>
        <taxon>Bacillaceae</taxon>
        <taxon>Bacillus</taxon>
    </lineage>
</organism>
<proteinExistence type="predicted"/>
<comment type="caution">
    <text evidence="2">The sequence shown here is derived from an EMBL/GenBank/DDBJ whole genome shotgun (WGS) entry which is preliminary data.</text>
</comment>
<keyword evidence="1" id="KW-0812">Transmembrane</keyword>
<gene>
    <name evidence="2" type="ORF">H9631_17565</name>
</gene>
<keyword evidence="1" id="KW-0472">Membrane</keyword>
<evidence type="ECO:0000256" key="1">
    <source>
        <dbReference type="SAM" id="Phobius"/>
    </source>
</evidence>
<dbReference type="EMBL" id="JACSPV010000040">
    <property type="protein sequence ID" value="MBD8006878.1"/>
    <property type="molecule type" value="Genomic_DNA"/>
</dbReference>
<feature type="transmembrane region" description="Helical" evidence="1">
    <location>
        <begin position="81"/>
        <end position="106"/>
    </location>
</feature>
<keyword evidence="1" id="KW-1133">Transmembrane helix</keyword>
<evidence type="ECO:0000313" key="2">
    <source>
        <dbReference type="EMBL" id="MBD8006878.1"/>
    </source>
</evidence>
<protein>
    <submittedName>
        <fullName evidence="2">DUF1700 domain-containing protein</fullName>
    </submittedName>
</protein>
<evidence type="ECO:0000313" key="3">
    <source>
        <dbReference type="Proteomes" id="UP000648182"/>
    </source>
</evidence>
<accession>A0ABR8VQ36</accession>
<dbReference type="Pfam" id="PF22564">
    <property type="entry name" value="HAAS"/>
    <property type="match status" value="1"/>
</dbReference>
<dbReference type="RefSeq" id="WP_191815115.1">
    <property type="nucleotide sequence ID" value="NZ_JACSPV010000040.1"/>
</dbReference>
<feature type="transmembrane region" description="Helical" evidence="1">
    <location>
        <begin position="147"/>
        <end position="167"/>
    </location>
</feature>
<sequence length="190" mass="21791">MIQLNKNSFLKLLESNLKHMSEKEKEDIIEEYYMHFADGSNENKSEEEISKELGEPEKIAKELNAVYSIDKVEENKSIKEMFTALLSIMRLSIVNCIIIIVSLFMLLLCIPIILAYIIAVPIMILSPVILIVMGFVNGFDTIGATEIFQVIKGLTLGSLLIILGYYIRKPLVRLFLKHMKWNIPISRERN</sequence>